<dbReference type="SUPFAM" id="SSF88659">
    <property type="entry name" value="Sigma3 and sigma4 domains of RNA polymerase sigma factors"/>
    <property type="match status" value="1"/>
</dbReference>
<evidence type="ECO:0000256" key="3">
    <source>
        <dbReference type="ARBA" id="ARBA00023082"/>
    </source>
</evidence>
<keyword evidence="4" id="KW-0804">Transcription</keyword>
<dbReference type="RefSeq" id="WP_136881221.1">
    <property type="nucleotide sequence ID" value="NZ_SWDX01000007.1"/>
</dbReference>
<dbReference type="InterPro" id="IPR013324">
    <property type="entry name" value="RNA_pol_sigma_r3/r4-like"/>
</dbReference>
<dbReference type="CDD" id="cd06171">
    <property type="entry name" value="Sigma70_r4"/>
    <property type="match status" value="1"/>
</dbReference>
<keyword evidence="5" id="KW-1133">Transmembrane helix</keyword>
<name>A0A4U1GBJ7_9SPHI</name>
<dbReference type="InterPro" id="IPR039425">
    <property type="entry name" value="RNA_pol_sigma-70-like"/>
</dbReference>
<dbReference type="Pfam" id="PF08281">
    <property type="entry name" value="Sigma70_r4_2"/>
    <property type="match status" value="1"/>
</dbReference>
<dbReference type="GO" id="GO:0016987">
    <property type="term" value="F:sigma factor activity"/>
    <property type="evidence" value="ECO:0007669"/>
    <property type="project" value="UniProtKB-KW"/>
</dbReference>
<comment type="similarity">
    <text evidence="1">Belongs to the sigma-70 factor family. ECF subfamily.</text>
</comment>
<protein>
    <submittedName>
        <fullName evidence="8">RNA polymerase sigma-70 factor</fullName>
    </submittedName>
</protein>
<dbReference type="EMBL" id="SWDX01000007">
    <property type="protein sequence ID" value="TKC58502.1"/>
    <property type="molecule type" value="Genomic_DNA"/>
</dbReference>
<dbReference type="InterPro" id="IPR013325">
    <property type="entry name" value="RNA_pol_sigma_r2"/>
</dbReference>
<dbReference type="SUPFAM" id="SSF88946">
    <property type="entry name" value="Sigma2 domain of RNA polymerase sigma factors"/>
    <property type="match status" value="1"/>
</dbReference>
<dbReference type="NCBIfam" id="TIGR02937">
    <property type="entry name" value="sigma70-ECF"/>
    <property type="match status" value="1"/>
</dbReference>
<gene>
    <name evidence="8" type="ORF">FBD94_17950</name>
</gene>
<dbReference type="InterPro" id="IPR036388">
    <property type="entry name" value="WH-like_DNA-bd_sf"/>
</dbReference>
<dbReference type="InterPro" id="IPR014284">
    <property type="entry name" value="RNA_pol_sigma-70_dom"/>
</dbReference>
<dbReference type="InterPro" id="IPR014327">
    <property type="entry name" value="RNA_pol_sigma70_bacteroid"/>
</dbReference>
<reference evidence="8 9" key="1">
    <citation type="submission" date="2019-04" db="EMBL/GenBank/DDBJ databases">
        <title>Pedobacter sp. RP-1-16 sp. nov., isolated from Arctic soil.</title>
        <authorList>
            <person name="Dahal R.H."/>
            <person name="Kim D.-U."/>
        </authorList>
    </citation>
    <scope>NUCLEOTIDE SEQUENCE [LARGE SCALE GENOMIC DNA]</scope>
    <source>
        <strain evidence="8 9">RP-1-16</strain>
    </source>
</reference>
<sequence length="201" mass="23718">MIANNQLNALTDKELVDKMSRGDEDAFQMLYKRYSGKVYNIALRYQKSAFLAQDIIQDIFLKIWQNREKLAEVDNFPGWLTTITRNHLFTQLRKQIPQLSIDEIEMDPTVDVRQDHHDVDVRELELLITEAIAALSPRQKEIYCLSRFENLSHKQIAAQLNISYDVTREHMSKALKSIRSFLIFKYMSPLFLLVNFFFIKK</sequence>
<dbReference type="Gene3D" id="1.10.10.10">
    <property type="entry name" value="Winged helix-like DNA-binding domain superfamily/Winged helix DNA-binding domain"/>
    <property type="match status" value="1"/>
</dbReference>
<accession>A0A4U1GBJ7</accession>
<evidence type="ECO:0000256" key="4">
    <source>
        <dbReference type="ARBA" id="ARBA00023163"/>
    </source>
</evidence>
<keyword evidence="2" id="KW-0805">Transcription regulation</keyword>
<dbReference type="AlphaFoldDB" id="A0A4U1GBJ7"/>
<dbReference type="Proteomes" id="UP000309594">
    <property type="component" value="Unassembled WGS sequence"/>
</dbReference>
<evidence type="ECO:0000256" key="1">
    <source>
        <dbReference type="ARBA" id="ARBA00010641"/>
    </source>
</evidence>
<dbReference type="PANTHER" id="PTHR43133">
    <property type="entry name" value="RNA POLYMERASE ECF-TYPE SIGMA FACTO"/>
    <property type="match status" value="1"/>
</dbReference>
<dbReference type="Gene3D" id="1.10.1740.10">
    <property type="match status" value="1"/>
</dbReference>
<evidence type="ECO:0000256" key="5">
    <source>
        <dbReference type="SAM" id="Phobius"/>
    </source>
</evidence>
<dbReference type="PANTHER" id="PTHR43133:SF46">
    <property type="entry name" value="RNA POLYMERASE SIGMA-70 FACTOR ECF SUBFAMILY"/>
    <property type="match status" value="1"/>
</dbReference>
<keyword evidence="5" id="KW-0472">Membrane</keyword>
<dbReference type="Pfam" id="PF04542">
    <property type="entry name" value="Sigma70_r2"/>
    <property type="match status" value="1"/>
</dbReference>
<feature type="transmembrane region" description="Helical" evidence="5">
    <location>
        <begin position="181"/>
        <end position="199"/>
    </location>
</feature>
<evidence type="ECO:0000256" key="2">
    <source>
        <dbReference type="ARBA" id="ARBA00023015"/>
    </source>
</evidence>
<evidence type="ECO:0000259" key="7">
    <source>
        <dbReference type="Pfam" id="PF08281"/>
    </source>
</evidence>
<evidence type="ECO:0000313" key="9">
    <source>
        <dbReference type="Proteomes" id="UP000309594"/>
    </source>
</evidence>
<dbReference type="GO" id="GO:0003677">
    <property type="term" value="F:DNA binding"/>
    <property type="evidence" value="ECO:0007669"/>
    <property type="project" value="InterPro"/>
</dbReference>
<evidence type="ECO:0000259" key="6">
    <source>
        <dbReference type="Pfam" id="PF04542"/>
    </source>
</evidence>
<evidence type="ECO:0000313" key="8">
    <source>
        <dbReference type="EMBL" id="TKC58502.1"/>
    </source>
</evidence>
<proteinExistence type="inferred from homology"/>
<keyword evidence="3" id="KW-0731">Sigma factor</keyword>
<organism evidence="8 9">
    <name type="scientific">Pedobacter hiemivivus</name>
    <dbReference type="NCBI Taxonomy" id="2530454"/>
    <lineage>
        <taxon>Bacteria</taxon>
        <taxon>Pseudomonadati</taxon>
        <taxon>Bacteroidota</taxon>
        <taxon>Sphingobacteriia</taxon>
        <taxon>Sphingobacteriales</taxon>
        <taxon>Sphingobacteriaceae</taxon>
        <taxon>Pedobacter</taxon>
    </lineage>
</organism>
<feature type="domain" description="RNA polymerase sigma factor 70 region 4 type 2" evidence="7">
    <location>
        <begin position="127"/>
        <end position="177"/>
    </location>
</feature>
<dbReference type="NCBIfam" id="TIGR02985">
    <property type="entry name" value="Sig70_bacteroi1"/>
    <property type="match status" value="1"/>
</dbReference>
<feature type="domain" description="RNA polymerase sigma-70 region 2" evidence="6">
    <location>
        <begin position="30"/>
        <end position="95"/>
    </location>
</feature>
<dbReference type="GO" id="GO:0006352">
    <property type="term" value="P:DNA-templated transcription initiation"/>
    <property type="evidence" value="ECO:0007669"/>
    <property type="project" value="InterPro"/>
</dbReference>
<comment type="caution">
    <text evidence="8">The sequence shown here is derived from an EMBL/GenBank/DDBJ whole genome shotgun (WGS) entry which is preliminary data.</text>
</comment>
<dbReference type="InterPro" id="IPR007627">
    <property type="entry name" value="RNA_pol_sigma70_r2"/>
</dbReference>
<dbReference type="InterPro" id="IPR013249">
    <property type="entry name" value="RNA_pol_sigma70_r4_t2"/>
</dbReference>
<keyword evidence="5" id="KW-0812">Transmembrane</keyword>